<dbReference type="RefSeq" id="WP_015529552.1">
    <property type="nucleotide sequence ID" value="NC_021015.1"/>
</dbReference>
<dbReference type="AlphaFoldDB" id="D4M6W2"/>
<feature type="domain" description="Glycosyl hydrolases family 39 N-terminal catalytic" evidence="5">
    <location>
        <begin position="10"/>
        <end position="169"/>
    </location>
</feature>
<evidence type="ECO:0000256" key="1">
    <source>
        <dbReference type="ARBA" id="ARBA00008875"/>
    </source>
</evidence>
<dbReference type="PATRIC" id="fig|657313.3.peg.2380"/>
<reference evidence="6 7" key="1">
    <citation type="submission" date="2010-03" db="EMBL/GenBank/DDBJ databases">
        <title>The genome sequence of Ruminococcus torques L2-14.</title>
        <authorList>
            <consortium name="metaHIT consortium -- http://www.metahit.eu/"/>
            <person name="Pajon A."/>
            <person name="Turner K."/>
            <person name="Parkhill J."/>
            <person name="Duncan S."/>
            <person name="Flint H."/>
        </authorList>
    </citation>
    <scope>NUCLEOTIDE SEQUENCE [LARGE SCALE GENOMIC DNA]</scope>
    <source>
        <strain evidence="6 7">L2-14</strain>
    </source>
</reference>
<keyword evidence="3" id="KW-0326">Glycosidase</keyword>
<keyword evidence="4" id="KW-0472">Membrane</keyword>
<dbReference type="SUPFAM" id="SSF51445">
    <property type="entry name" value="(Trans)glycosidases"/>
    <property type="match status" value="1"/>
</dbReference>
<evidence type="ECO:0000313" key="7">
    <source>
        <dbReference type="Proteomes" id="UP000008956"/>
    </source>
</evidence>
<organism evidence="6 7">
    <name type="scientific">[Ruminococcus] torques L2-14</name>
    <dbReference type="NCBI Taxonomy" id="657313"/>
    <lineage>
        <taxon>Bacteria</taxon>
        <taxon>Bacillati</taxon>
        <taxon>Bacillota</taxon>
        <taxon>Clostridia</taxon>
        <taxon>Lachnospirales</taxon>
        <taxon>Lachnospiraceae</taxon>
        <taxon>Mediterraneibacter</taxon>
    </lineage>
</organism>
<dbReference type="Gene3D" id="2.60.40.1500">
    <property type="entry name" value="Glycosyl hydrolase domain, family 39"/>
    <property type="match status" value="1"/>
</dbReference>
<dbReference type="Pfam" id="PF01229">
    <property type="entry name" value="Glyco_hydro_39"/>
    <property type="match status" value="1"/>
</dbReference>
<feature type="transmembrane region" description="Helical" evidence="4">
    <location>
        <begin position="195"/>
        <end position="213"/>
    </location>
</feature>
<dbReference type="HOGENOM" id="CLU_1234271_0_0_9"/>
<keyword evidence="4" id="KW-0812">Transmembrane</keyword>
<reference evidence="6 7" key="2">
    <citation type="submission" date="2010-03" db="EMBL/GenBank/DDBJ databases">
        <authorList>
            <person name="Pajon A."/>
        </authorList>
    </citation>
    <scope>NUCLEOTIDE SEQUENCE [LARGE SCALE GENOMIC DNA]</scope>
    <source>
        <strain evidence="6 7">L2-14</strain>
    </source>
</reference>
<gene>
    <name evidence="6" type="ORF">RTO_24950</name>
</gene>
<dbReference type="Gene3D" id="3.20.20.80">
    <property type="entry name" value="Glycosidases"/>
    <property type="match status" value="1"/>
</dbReference>
<dbReference type="GO" id="GO:0016798">
    <property type="term" value="F:hydrolase activity, acting on glycosyl bonds"/>
    <property type="evidence" value="ECO:0007669"/>
    <property type="project" value="UniProtKB-KW"/>
</dbReference>
<comment type="similarity">
    <text evidence="1">Belongs to the glycosyl hydrolase 39 family.</text>
</comment>
<dbReference type="InterPro" id="IPR049166">
    <property type="entry name" value="GH39_cat"/>
</dbReference>
<dbReference type="KEGG" id="rto:RTO_24950"/>
<keyword evidence="2 6" id="KW-0378">Hydrolase</keyword>
<evidence type="ECO:0000259" key="5">
    <source>
        <dbReference type="Pfam" id="PF01229"/>
    </source>
</evidence>
<dbReference type="SUPFAM" id="SSF51011">
    <property type="entry name" value="Glycosyl hydrolase domain"/>
    <property type="match status" value="1"/>
</dbReference>
<keyword evidence="4" id="KW-1133">Transmembrane helix</keyword>
<evidence type="ECO:0000256" key="4">
    <source>
        <dbReference type="SAM" id="Phobius"/>
    </source>
</evidence>
<evidence type="ECO:0000313" key="6">
    <source>
        <dbReference type="EMBL" id="CBL26974.1"/>
    </source>
</evidence>
<protein>
    <submittedName>
        <fullName evidence="6">Glycosyl hydrolases family 39</fullName>
    </submittedName>
</protein>
<name>D4M6W2_9FIRM</name>
<dbReference type="InterPro" id="IPR017853">
    <property type="entry name" value="GH"/>
</dbReference>
<sequence length="224" mass="25811">MEQNKNRPNDTRKPAAYIVKAALDPEKLVAGSSVWCFSDIFEEFSEIPEEFHGGFGLLTHSGIPKPAYYAMKMLAELCDNRIVLDKDASDGEMGIAAFEDVDKMQILLFRQKMKNEVLPKEHIEVEVALERNPKEVFLERIDEEHCNPLQLWEEMGSPQELTNKQKEMLLGETALKMEGVSYEYTEHRLTLKAEMGVNDVWIYALFLIILYFFDRQKGDIQSVV</sequence>
<dbReference type="Proteomes" id="UP000008956">
    <property type="component" value="Chromosome"/>
</dbReference>
<dbReference type="CAZy" id="GH39">
    <property type="family name" value="Glycoside Hydrolase Family 39"/>
</dbReference>
<evidence type="ECO:0000256" key="3">
    <source>
        <dbReference type="ARBA" id="ARBA00023295"/>
    </source>
</evidence>
<accession>D4M6W2</accession>
<proteinExistence type="inferred from homology"/>
<dbReference type="EMBL" id="FP929055">
    <property type="protein sequence ID" value="CBL26974.1"/>
    <property type="molecule type" value="Genomic_DNA"/>
</dbReference>
<evidence type="ECO:0000256" key="2">
    <source>
        <dbReference type="ARBA" id="ARBA00022801"/>
    </source>
</evidence>